<evidence type="ECO:0000256" key="3">
    <source>
        <dbReference type="ARBA" id="ARBA00022801"/>
    </source>
</evidence>
<dbReference type="InterPro" id="IPR008201">
    <property type="entry name" value="HepT-like"/>
</dbReference>
<reference evidence="5 6" key="1">
    <citation type="submission" date="2016-08" db="EMBL/GenBank/DDBJ databases">
        <title>Genome of Bacillus solimangrovi GH2-4.</title>
        <authorList>
            <person name="Lim S."/>
            <person name="Kim B.-C."/>
        </authorList>
    </citation>
    <scope>NUCLEOTIDE SEQUENCE [LARGE SCALE GENOMIC DNA]</scope>
    <source>
        <strain evidence="5 6">GH2-4</strain>
    </source>
</reference>
<name>A0A1E5LIR4_9BACI</name>
<evidence type="ECO:0000256" key="1">
    <source>
        <dbReference type="ARBA" id="ARBA00022649"/>
    </source>
</evidence>
<keyword evidence="6" id="KW-1185">Reference proteome</keyword>
<evidence type="ECO:0000256" key="4">
    <source>
        <dbReference type="ARBA" id="ARBA00024207"/>
    </source>
</evidence>
<dbReference type="GO" id="GO:0004540">
    <property type="term" value="F:RNA nuclease activity"/>
    <property type="evidence" value="ECO:0007669"/>
    <property type="project" value="InterPro"/>
</dbReference>
<evidence type="ECO:0000313" key="6">
    <source>
        <dbReference type="Proteomes" id="UP000095209"/>
    </source>
</evidence>
<evidence type="ECO:0008006" key="7">
    <source>
        <dbReference type="Google" id="ProtNLM"/>
    </source>
</evidence>
<evidence type="ECO:0000256" key="2">
    <source>
        <dbReference type="ARBA" id="ARBA00022722"/>
    </source>
</evidence>
<dbReference type="InterPro" id="IPR052379">
    <property type="entry name" value="Type_VII_TA_RNase"/>
</dbReference>
<dbReference type="Gene3D" id="1.20.120.580">
    <property type="entry name" value="bsu32300-like"/>
    <property type="match status" value="1"/>
</dbReference>
<dbReference type="Pfam" id="PF01934">
    <property type="entry name" value="HepT-like"/>
    <property type="match status" value="1"/>
</dbReference>
<comment type="caution">
    <text evidence="5">The sequence shown here is derived from an EMBL/GenBank/DDBJ whole genome shotgun (WGS) entry which is preliminary data.</text>
</comment>
<keyword evidence="3" id="KW-0378">Hydrolase</keyword>
<dbReference type="AlphaFoldDB" id="A0A1E5LIR4"/>
<dbReference type="PANTHER" id="PTHR33397">
    <property type="entry name" value="UPF0331 PROTEIN YUTE"/>
    <property type="match status" value="1"/>
</dbReference>
<keyword evidence="1" id="KW-1277">Toxin-antitoxin system</keyword>
<dbReference type="STRING" id="1305675.BFG57_10015"/>
<dbReference type="PANTHER" id="PTHR33397:SF5">
    <property type="entry name" value="RNASE YUTE-RELATED"/>
    <property type="match status" value="1"/>
</dbReference>
<accession>A0A1E5LIR4</accession>
<dbReference type="OrthoDB" id="2375467at2"/>
<dbReference type="GO" id="GO:0016787">
    <property type="term" value="F:hydrolase activity"/>
    <property type="evidence" value="ECO:0007669"/>
    <property type="project" value="UniProtKB-KW"/>
</dbReference>
<proteinExistence type="inferred from homology"/>
<evidence type="ECO:0000313" key="5">
    <source>
        <dbReference type="EMBL" id="OEH93973.1"/>
    </source>
</evidence>
<gene>
    <name evidence="5" type="ORF">BFG57_10015</name>
</gene>
<comment type="similarity">
    <text evidence="4">Belongs to the HepT RNase toxin family.</text>
</comment>
<protein>
    <recommendedName>
        <fullName evidence="7">DUF86 domain-containing protein</fullName>
    </recommendedName>
</protein>
<sequence length="145" mass="17353">MYFVDRDQIEAKLFYLEELSQWLKEERNFEQITEKIALERVAHMTIEAIIDVGNAMIDGFIMRDPGSYDDVIDIMLDEKVIDNEDERVFKQFITYRKMLVQHYLDINHEQLRSVFQTEAERLPNFAQKVRRYLEEELGPVSAFKP</sequence>
<dbReference type="Proteomes" id="UP000095209">
    <property type="component" value="Unassembled WGS sequence"/>
</dbReference>
<dbReference type="EMBL" id="MJEH01000006">
    <property type="protein sequence ID" value="OEH93973.1"/>
    <property type="molecule type" value="Genomic_DNA"/>
</dbReference>
<organism evidence="5 6">
    <name type="scientific">Bacillus solimangrovi</name>
    <dbReference type="NCBI Taxonomy" id="1305675"/>
    <lineage>
        <taxon>Bacteria</taxon>
        <taxon>Bacillati</taxon>
        <taxon>Bacillota</taxon>
        <taxon>Bacilli</taxon>
        <taxon>Bacillales</taxon>
        <taxon>Bacillaceae</taxon>
        <taxon>Bacillus</taxon>
    </lineage>
</organism>
<dbReference type="GO" id="GO:0110001">
    <property type="term" value="C:toxin-antitoxin complex"/>
    <property type="evidence" value="ECO:0007669"/>
    <property type="project" value="InterPro"/>
</dbReference>
<keyword evidence="2" id="KW-0540">Nuclease</keyword>
<dbReference type="RefSeq" id="WP_069715941.1">
    <property type="nucleotide sequence ID" value="NZ_MJEH01000006.1"/>
</dbReference>
<dbReference type="InterPro" id="IPR037038">
    <property type="entry name" value="HepT-like_sf"/>
</dbReference>